<dbReference type="AlphaFoldDB" id="A0A8S2AJB0"/>
<organism evidence="5 6">
    <name type="scientific">Arabidopsis arenosa</name>
    <name type="common">Sand rock-cress</name>
    <name type="synonym">Cardaminopsis arenosa</name>
    <dbReference type="NCBI Taxonomy" id="38785"/>
    <lineage>
        <taxon>Eukaryota</taxon>
        <taxon>Viridiplantae</taxon>
        <taxon>Streptophyta</taxon>
        <taxon>Embryophyta</taxon>
        <taxon>Tracheophyta</taxon>
        <taxon>Spermatophyta</taxon>
        <taxon>Magnoliopsida</taxon>
        <taxon>eudicotyledons</taxon>
        <taxon>Gunneridae</taxon>
        <taxon>Pentapetalae</taxon>
        <taxon>rosids</taxon>
        <taxon>malvids</taxon>
        <taxon>Brassicales</taxon>
        <taxon>Brassicaceae</taxon>
        <taxon>Camelineae</taxon>
        <taxon>Arabidopsis</taxon>
    </lineage>
</organism>
<evidence type="ECO:0000313" key="6">
    <source>
        <dbReference type="Proteomes" id="UP000682877"/>
    </source>
</evidence>
<dbReference type="EMBL" id="LR999456">
    <property type="protein sequence ID" value="CAE6099034.1"/>
    <property type="molecule type" value="Genomic_DNA"/>
</dbReference>
<sequence length="198" mass="22023">MSKATVELDFLGLEKKQTNNAPKPKFQKFLDRRRSFREIQGAISKIDPEIIKSLLASGANQSDSSAKTRSVPSTPREDQPQIPISPLHAPLARSSTEVVSGTVPMTIFYNGTVSVFQVSRNKADEIMKVATETASRKDESSMETDLSVIPPTTLRPTKLFGQNLEGDLPIARRKSLQRFLEKRKERLVSTSPYYPTSA</sequence>
<evidence type="ECO:0000256" key="2">
    <source>
        <dbReference type="RuleBase" id="RU369065"/>
    </source>
</evidence>
<dbReference type="InterPro" id="IPR010399">
    <property type="entry name" value="Tify_dom"/>
</dbReference>
<accession>A0A8S2AJB0</accession>
<protein>
    <recommendedName>
        <fullName evidence="2">Protein TIFY</fullName>
    </recommendedName>
    <alternativeName>
        <fullName evidence="2">Jasmonate ZIM domain-containing protein</fullName>
    </alternativeName>
</protein>
<reference evidence="5" key="1">
    <citation type="submission" date="2021-01" db="EMBL/GenBank/DDBJ databases">
        <authorList>
            <person name="Bezrukov I."/>
        </authorList>
    </citation>
    <scope>NUCLEOTIDE SEQUENCE</scope>
</reference>
<evidence type="ECO:0000313" key="5">
    <source>
        <dbReference type="EMBL" id="CAE6099034.1"/>
    </source>
</evidence>
<feature type="region of interest" description="Disordered" evidence="3">
    <location>
        <begin position="57"/>
        <end position="91"/>
    </location>
</feature>
<dbReference type="SMART" id="SM00979">
    <property type="entry name" value="TIFY"/>
    <property type="match status" value="1"/>
</dbReference>
<feature type="region of interest" description="Disordered" evidence="3">
    <location>
        <begin position="134"/>
        <end position="154"/>
    </location>
</feature>
<feature type="domain" description="Tify" evidence="4">
    <location>
        <begin position="98"/>
        <end position="132"/>
    </location>
</feature>
<dbReference type="Pfam" id="PF09425">
    <property type="entry name" value="Jas_motif"/>
    <property type="match status" value="1"/>
</dbReference>
<dbReference type="GO" id="GO:2000022">
    <property type="term" value="P:regulation of jasmonic acid mediated signaling pathway"/>
    <property type="evidence" value="ECO:0007669"/>
    <property type="project" value="UniProtKB-UniRule"/>
</dbReference>
<keyword evidence="2" id="KW-1184">Jasmonic acid signaling pathway</keyword>
<proteinExistence type="inferred from homology"/>
<name>A0A8S2AJB0_ARAAE</name>
<comment type="function">
    <text evidence="2">Repressor of jasmonate responses.</text>
</comment>
<dbReference type="PANTHER" id="PTHR33077:SF5">
    <property type="entry name" value="PROTEIN TIFY 9"/>
    <property type="match status" value="1"/>
</dbReference>
<dbReference type="InterPro" id="IPR040390">
    <property type="entry name" value="TIFY/JAZ"/>
</dbReference>
<feature type="compositionally biased region" description="Polar residues" evidence="3">
    <location>
        <begin position="58"/>
        <end position="73"/>
    </location>
</feature>
<comment type="domain">
    <text evidence="2">The jas domain is required for interaction with COI1.</text>
</comment>
<comment type="similarity">
    <text evidence="1 2">Belongs to the TIFY/JAZ family.</text>
</comment>
<dbReference type="Proteomes" id="UP000682877">
    <property type="component" value="Chromosome 6"/>
</dbReference>
<evidence type="ECO:0000256" key="1">
    <source>
        <dbReference type="ARBA" id="ARBA00008614"/>
    </source>
</evidence>
<dbReference type="GO" id="GO:0005634">
    <property type="term" value="C:nucleus"/>
    <property type="evidence" value="ECO:0007669"/>
    <property type="project" value="UniProtKB-SubCell"/>
</dbReference>
<dbReference type="InterPro" id="IPR018467">
    <property type="entry name" value="CCT_CS"/>
</dbReference>
<evidence type="ECO:0000259" key="4">
    <source>
        <dbReference type="PROSITE" id="PS51320"/>
    </source>
</evidence>
<dbReference type="PROSITE" id="PS51320">
    <property type="entry name" value="TIFY"/>
    <property type="match status" value="1"/>
</dbReference>
<dbReference type="GO" id="GO:0031347">
    <property type="term" value="P:regulation of defense response"/>
    <property type="evidence" value="ECO:0007669"/>
    <property type="project" value="UniProtKB-UniRule"/>
</dbReference>
<keyword evidence="2" id="KW-0539">Nucleus</keyword>
<evidence type="ECO:0000256" key="3">
    <source>
        <dbReference type="SAM" id="MobiDB-lite"/>
    </source>
</evidence>
<dbReference type="Pfam" id="PF06200">
    <property type="entry name" value="tify"/>
    <property type="match status" value="1"/>
</dbReference>
<gene>
    <name evidence="5" type="ORF">AARE701A_LOCUS15140</name>
</gene>
<dbReference type="PANTHER" id="PTHR33077">
    <property type="entry name" value="PROTEIN TIFY 4A-RELATED-RELATED"/>
    <property type="match status" value="1"/>
</dbReference>
<comment type="subcellular location">
    <subcellularLocation>
        <location evidence="2">Nucleus</location>
    </subcellularLocation>
</comment>
<dbReference type="GO" id="GO:0009611">
    <property type="term" value="P:response to wounding"/>
    <property type="evidence" value="ECO:0007669"/>
    <property type="project" value="UniProtKB-UniRule"/>
</dbReference>
<keyword evidence="6" id="KW-1185">Reference proteome</keyword>